<keyword evidence="2" id="KW-1015">Disulfide bond</keyword>
<name>A0A8S9Y4B2_APOLU</name>
<accession>A0A8S9Y4B2</accession>
<dbReference type="PROSITE" id="PS00022">
    <property type="entry name" value="EGF_1"/>
    <property type="match status" value="1"/>
</dbReference>
<keyword evidence="7" id="KW-1185">Reference proteome</keyword>
<feature type="domain" description="EMI" evidence="5">
    <location>
        <begin position="21"/>
        <end position="96"/>
    </location>
</feature>
<feature type="chain" id="PRO_5035927119" description="EMI domain-containing protein" evidence="4">
    <location>
        <begin position="18"/>
        <end position="195"/>
    </location>
</feature>
<keyword evidence="1 4" id="KW-0732">Signal</keyword>
<proteinExistence type="predicted"/>
<feature type="signal peptide" evidence="4">
    <location>
        <begin position="1"/>
        <end position="17"/>
    </location>
</feature>
<comment type="caution">
    <text evidence="6">The sequence shown here is derived from an EMBL/GenBank/DDBJ whole genome shotgun (WGS) entry which is preliminary data.</text>
</comment>
<dbReference type="InterPro" id="IPR000742">
    <property type="entry name" value="EGF"/>
</dbReference>
<dbReference type="OrthoDB" id="18487at2759"/>
<feature type="compositionally biased region" description="Polar residues" evidence="3">
    <location>
        <begin position="186"/>
        <end position="195"/>
    </location>
</feature>
<dbReference type="Gene3D" id="2.170.300.10">
    <property type="entry name" value="Tie2 ligand-binding domain superfamily"/>
    <property type="match status" value="1"/>
</dbReference>
<dbReference type="Proteomes" id="UP000466442">
    <property type="component" value="Unassembled WGS sequence"/>
</dbReference>
<gene>
    <name evidence="6" type="ORF">GE061_009927</name>
</gene>
<organism evidence="6 7">
    <name type="scientific">Apolygus lucorum</name>
    <name type="common">Small green plant bug</name>
    <name type="synonym">Lygocoris lucorum</name>
    <dbReference type="NCBI Taxonomy" id="248454"/>
    <lineage>
        <taxon>Eukaryota</taxon>
        <taxon>Metazoa</taxon>
        <taxon>Ecdysozoa</taxon>
        <taxon>Arthropoda</taxon>
        <taxon>Hexapoda</taxon>
        <taxon>Insecta</taxon>
        <taxon>Pterygota</taxon>
        <taxon>Neoptera</taxon>
        <taxon>Paraneoptera</taxon>
        <taxon>Hemiptera</taxon>
        <taxon>Heteroptera</taxon>
        <taxon>Panheteroptera</taxon>
        <taxon>Cimicomorpha</taxon>
        <taxon>Miridae</taxon>
        <taxon>Mirini</taxon>
        <taxon>Apolygus</taxon>
    </lineage>
</organism>
<evidence type="ECO:0000313" key="7">
    <source>
        <dbReference type="Proteomes" id="UP000466442"/>
    </source>
</evidence>
<dbReference type="Pfam" id="PF07546">
    <property type="entry name" value="EMI"/>
    <property type="match status" value="1"/>
</dbReference>
<dbReference type="EMBL" id="WIXP02000002">
    <property type="protein sequence ID" value="KAF6215176.1"/>
    <property type="molecule type" value="Genomic_DNA"/>
</dbReference>
<sequence length="195" mass="22237">MLGRTVIAFALLWGVEATPTGNHTCTGVVKHEVTVKVNVTEPVTFRAYEWCLRVPPRCSTYTIQLKDRVKIHKEMHNRTITVCCKGYMEIDYKCVPACPPDTECPNMHCNRTNHCYCTPGYTGLYCNHPCPKGVWGSGCIKPSNNESSHHIENHASAYHNNYYHHDYTTHDNNNDDDDNNDYNNNGETNYPSNHN</sequence>
<evidence type="ECO:0000256" key="3">
    <source>
        <dbReference type="SAM" id="MobiDB-lite"/>
    </source>
</evidence>
<reference evidence="6" key="1">
    <citation type="journal article" date="2021" name="Mol. Ecol. Resour.">
        <title>Apolygus lucorum genome provides insights into omnivorousness and mesophyll feeding.</title>
        <authorList>
            <person name="Liu Y."/>
            <person name="Liu H."/>
            <person name="Wang H."/>
            <person name="Huang T."/>
            <person name="Liu B."/>
            <person name="Yang B."/>
            <person name="Yin L."/>
            <person name="Li B."/>
            <person name="Zhang Y."/>
            <person name="Zhang S."/>
            <person name="Jiang F."/>
            <person name="Zhang X."/>
            <person name="Ren Y."/>
            <person name="Wang B."/>
            <person name="Wang S."/>
            <person name="Lu Y."/>
            <person name="Wu K."/>
            <person name="Fan W."/>
            <person name="Wang G."/>
        </authorList>
    </citation>
    <scope>NUCLEOTIDE SEQUENCE</scope>
    <source>
        <strain evidence="6">12Hb</strain>
    </source>
</reference>
<evidence type="ECO:0000256" key="4">
    <source>
        <dbReference type="SAM" id="SignalP"/>
    </source>
</evidence>
<protein>
    <recommendedName>
        <fullName evidence="5">EMI domain-containing protein</fullName>
    </recommendedName>
</protein>
<evidence type="ECO:0000256" key="1">
    <source>
        <dbReference type="ARBA" id="ARBA00022729"/>
    </source>
</evidence>
<dbReference type="InterPro" id="IPR011489">
    <property type="entry name" value="EMI_domain"/>
</dbReference>
<evidence type="ECO:0000313" key="6">
    <source>
        <dbReference type="EMBL" id="KAF6215176.1"/>
    </source>
</evidence>
<evidence type="ECO:0000256" key="2">
    <source>
        <dbReference type="ARBA" id="ARBA00023157"/>
    </source>
</evidence>
<evidence type="ECO:0000259" key="5">
    <source>
        <dbReference type="PROSITE" id="PS51041"/>
    </source>
</evidence>
<dbReference type="AlphaFoldDB" id="A0A8S9Y4B2"/>
<feature type="region of interest" description="Disordered" evidence="3">
    <location>
        <begin position="166"/>
        <end position="195"/>
    </location>
</feature>
<dbReference type="PROSITE" id="PS51041">
    <property type="entry name" value="EMI"/>
    <property type="match status" value="1"/>
</dbReference>